<keyword evidence="2" id="KW-0949">S-adenosyl-L-methionine</keyword>
<dbReference type="PANTHER" id="PTHR11228">
    <property type="entry name" value="RADICAL SAM DOMAIN PROTEIN"/>
    <property type="match status" value="1"/>
</dbReference>
<dbReference type="Proteomes" id="UP000184171">
    <property type="component" value="Unassembled WGS sequence"/>
</dbReference>
<dbReference type="CDD" id="cd02440">
    <property type="entry name" value="AdoMet_MTases"/>
    <property type="match status" value="1"/>
</dbReference>
<evidence type="ECO:0000256" key="2">
    <source>
        <dbReference type="ARBA" id="ARBA00022691"/>
    </source>
</evidence>
<evidence type="ECO:0000313" key="8">
    <source>
        <dbReference type="Proteomes" id="UP000184171"/>
    </source>
</evidence>
<protein>
    <submittedName>
        <fullName evidence="7">Radical SAM superfamily enzyme, MoaA/NifB/PqqE/SkfB family</fullName>
    </submittedName>
</protein>
<dbReference type="SFLD" id="SFLDG01386">
    <property type="entry name" value="main_SPASM_domain-containing"/>
    <property type="match status" value="1"/>
</dbReference>
<dbReference type="EMBL" id="FQZT01000002">
    <property type="protein sequence ID" value="SHI82039.1"/>
    <property type="molecule type" value="Genomic_DNA"/>
</dbReference>
<evidence type="ECO:0000256" key="5">
    <source>
        <dbReference type="ARBA" id="ARBA00023014"/>
    </source>
</evidence>
<dbReference type="Pfam" id="PF18978">
    <property type="entry name" value="DUF5714"/>
    <property type="match status" value="1"/>
</dbReference>
<dbReference type="SUPFAM" id="SSF53335">
    <property type="entry name" value="S-adenosyl-L-methionine-dependent methyltransferases"/>
    <property type="match status" value="1"/>
</dbReference>
<dbReference type="InterPro" id="IPR043768">
    <property type="entry name" value="DUF5714"/>
</dbReference>
<dbReference type="STRING" id="1122189.SAMN02745165_00990"/>
<dbReference type="InterPro" id="IPR029063">
    <property type="entry name" value="SAM-dependent_MTases_sf"/>
</dbReference>
<keyword evidence="5" id="KW-0411">Iron-sulfur</keyword>
<dbReference type="AlphaFoldDB" id="A0A1M6E9J2"/>
<keyword evidence="8" id="KW-1185">Reference proteome</keyword>
<evidence type="ECO:0000256" key="4">
    <source>
        <dbReference type="ARBA" id="ARBA00023004"/>
    </source>
</evidence>
<dbReference type="PROSITE" id="PS51918">
    <property type="entry name" value="RADICAL_SAM"/>
    <property type="match status" value="1"/>
</dbReference>
<dbReference type="Pfam" id="PF04055">
    <property type="entry name" value="Radical_SAM"/>
    <property type="match status" value="1"/>
</dbReference>
<evidence type="ECO:0000256" key="1">
    <source>
        <dbReference type="ARBA" id="ARBA00001966"/>
    </source>
</evidence>
<keyword evidence="4" id="KW-0408">Iron</keyword>
<dbReference type="GO" id="GO:0051536">
    <property type="term" value="F:iron-sulfur cluster binding"/>
    <property type="evidence" value="ECO:0007669"/>
    <property type="project" value="UniProtKB-KW"/>
</dbReference>
<dbReference type="SFLD" id="SFLDS00029">
    <property type="entry name" value="Radical_SAM"/>
    <property type="match status" value="1"/>
</dbReference>
<name>A0A1M6E9J2_MALRU</name>
<reference evidence="7 8" key="1">
    <citation type="submission" date="2016-11" db="EMBL/GenBank/DDBJ databases">
        <authorList>
            <person name="Jaros S."/>
            <person name="Januszkiewicz K."/>
            <person name="Wedrychowicz H."/>
        </authorList>
    </citation>
    <scope>NUCLEOTIDE SEQUENCE [LARGE SCALE GENOMIC DNA]</scope>
    <source>
        <strain evidence="7 8">DSM 5091</strain>
    </source>
</reference>
<dbReference type="Gene3D" id="3.20.20.70">
    <property type="entry name" value="Aldolase class I"/>
    <property type="match status" value="1"/>
</dbReference>
<dbReference type="OrthoDB" id="9765084at2"/>
<evidence type="ECO:0000313" key="7">
    <source>
        <dbReference type="EMBL" id="SHI82039.1"/>
    </source>
</evidence>
<evidence type="ECO:0000256" key="3">
    <source>
        <dbReference type="ARBA" id="ARBA00022723"/>
    </source>
</evidence>
<organism evidence="7 8">
    <name type="scientific">Malonomonas rubra DSM 5091</name>
    <dbReference type="NCBI Taxonomy" id="1122189"/>
    <lineage>
        <taxon>Bacteria</taxon>
        <taxon>Pseudomonadati</taxon>
        <taxon>Thermodesulfobacteriota</taxon>
        <taxon>Desulfuromonadia</taxon>
        <taxon>Desulfuromonadales</taxon>
        <taxon>Geopsychrobacteraceae</taxon>
        <taxon>Malonomonas</taxon>
    </lineage>
</organism>
<dbReference type="InterPro" id="IPR025714">
    <property type="entry name" value="Methyltranfer_dom"/>
</dbReference>
<dbReference type="InterPro" id="IPR013785">
    <property type="entry name" value="Aldolase_TIM"/>
</dbReference>
<proteinExistence type="predicted"/>
<dbReference type="PANTHER" id="PTHR11228:SF7">
    <property type="entry name" value="PQQA PEPTIDE CYCLASE"/>
    <property type="match status" value="1"/>
</dbReference>
<sequence length="1008" mass="110236">MAFDPSVWTRYQFKQQPIYFRTDHPSWFAPNPAGEQILQNAFTGEPAAEQKFLSRLPDVPAKEYAGRGHYLMADRLQELWFHVTNRCNLSCRHCLFTSGPGADGELTAQQILARAQEAAELGCRIFALTGGEPLFHPEFKQILSGLLAIADAHVVILTNGLLIADLLAGDYDLSRVHLQVSVDGIGEQHDVIRGLGTFDRLKQQLQLLQQRELPFTLSMCVERRNLFDMAALVDFAVEVGASNLHYLWYFIQGRGDDTGFVPPEEIFPQFVAAVEKAESAGVQIDNLTALKTQVFAPAGTLHDGSSSGWESAAIGFDGKLYPSAALIGNEAVATSIDDSLQSAWHNSPVLQKIREATIAEETSPLRYFTGGGDLDHSFIHGGTFLGNDPYLSLYQQIMFWLIEREAAKQKAPTAPGLLLKMGDILESCGAHGHVALTHANCLLSIADQNSRSVVKNYYSAAATDTKEDILNPVCYAEEDIDHIPSEFRFRGYGCGSPVLDAEIKPGEVVVDLGSGRGVEIFIAAKQAGPKGRGIGVDMLDPMLEIAEQGAVEVRKNLGYDNIEFRKGYLEELPLEDNSTDLVLSNCVMNLSSDKRRAFSELFRSLKPGGRLVISDVVCEDEPDAAIRNDAQLQGECIGGALLQKDLVGLLEETGFVDVRLIKRFPYRVVRDHPFYSLTFAAYKPRRSQLVSVIYRGPLPHLNLPDGRLLIAGQRSLIEKDLAERLGEHIFLLDESDGSVTNLDLANGCACALPPETPLKKAVQAADKYASGCMVCGEALLYSETEVELECHYCGQPAMTNAHCLEKHYVCDQCHSADALSVLEHLCAEATETDMLELLQRFRQHPAIPVNGPEHHALVPAIIVTAYRNSGGTVTDDLIETAIRRGSQVIGGSCAFTGICGAATGVGIAFSLLLQANPIKPQQRQVVQQVTQQVLESIASLEAARCCQRDCWLGLKKAAELSAEYLPLPLQADAVIGCYQRNLNKECIGLSCPILKEQVAINKPVQSCC</sequence>
<gene>
    <name evidence="7" type="ORF">SAMN02745165_00990</name>
</gene>
<accession>A0A1M6E9J2</accession>
<dbReference type="GO" id="GO:0046872">
    <property type="term" value="F:metal ion binding"/>
    <property type="evidence" value="ECO:0007669"/>
    <property type="project" value="UniProtKB-KW"/>
</dbReference>
<feature type="domain" description="Radical SAM core" evidence="6">
    <location>
        <begin position="73"/>
        <end position="289"/>
    </location>
</feature>
<dbReference type="InterPro" id="IPR007197">
    <property type="entry name" value="rSAM"/>
</dbReference>
<comment type="cofactor">
    <cofactor evidence="1">
        <name>[4Fe-4S] cluster</name>
        <dbReference type="ChEBI" id="CHEBI:49883"/>
    </cofactor>
</comment>
<evidence type="ECO:0000259" key="6">
    <source>
        <dbReference type="PROSITE" id="PS51918"/>
    </source>
</evidence>
<dbReference type="Pfam" id="PF13847">
    <property type="entry name" value="Methyltransf_31"/>
    <property type="match status" value="1"/>
</dbReference>
<keyword evidence="3" id="KW-0479">Metal-binding</keyword>
<dbReference type="RefSeq" id="WP_072906147.1">
    <property type="nucleotide sequence ID" value="NZ_FQZT01000002.1"/>
</dbReference>
<dbReference type="CDD" id="cd01335">
    <property type="entry name" value="Radical_SAM"/>
    <property type="match status" value="1"/>
</dbReference>
<dbReference type="InterPro" id="IPR058240">
    <property type="entry name" value="rSAM_sf"/>
</dbReference>
<dbReference type="SUPFAM" id="SSF102114">
    <property type="entry name" value="Radical SAM enzymes"/>
    <property type="match status" value="1"/>
</dbReference>
<dbReference type="GO" id="GO:0003824">
    <property type="term" value="F:catalytic activity"/>
    <property type="evidence" value="ECO:0007669"/>
    <property type="project" value="InterPro"/>
</dbReference>
<dbReference type="Gene3D" id="3.40.50.150">
    <property type="entry name" value="Vaccinia Virus protein VP39"/>
    <property type="match status" value="1"/>
</dbReference>
<dbReference type="SFLD" id="SFLDG01067">
    <property type="entry name" value="SPASM/twitch_domain_containing"/>
    <property type="match status" value="1"/>
</dbReference>
<dbReference type="InterPro" id="IPR050377">
    <property type="entry name" value="Radical_SAM_PqqE_MftC-like"/>
</dbReference>